<dbReference type="EMBL" id="BRXR01000001">
    <property type="protein sequence ID" value="GLC29592.1"/>
    <property type="molecule type" value="Genomic_DNA"/>
</dbReference>
<keyword evidence="1" id="KW-0238">DNA-binding</keyword>
<dbReference type="PROSITE" id="PS50937">
    <property type="entry name" value="HTH_MERR_2"/>
    <property type="match status" value="1"/>
</dbReference>
<name>A0ABQ5N305_9CLOT</name>
<sequence length="242" mass="28388">MQDRTWKVGDLAKLTGLTIRTLHHYDEIGLLHPMFRTDAGHRLYSEEDIVKLQQIMSLKELDFSLDEIKEFFENPKYDPKEILDMQIERLNQEIKMKEELKQQLQELWEVFHSLKKPSLDQFVNSIELIKNQKEYFTKEQISGMKKQYDKLNNTEAEKFANSWNQLNSLLQAEMEKGTSVDNPRVIELAIRWKEGMDFFTGGDAEIINSAERYYADNPHAAKGSGMSGELYKYIKDALENIK</sequence>
<dbReference type="RefSeq" id="WP_264848884.1">
    <property type="nucleotide sequence ID" value="NZ_BRXR01000001.1"/>
</dbReference>
<dbReference type="InterPro" id="IPR009061">
    <property type="entry name" value="DNA-bd_dom_put_sf"/>
</dbReference>
<dbReference type="InterPro" id="IPR012925">
    <property type="entry name" value="TipAS_dom"/>
</dbReference>
<gene>
    <name evidence="4" type="ORF">bsdE14_10020</name>
</gene>
<dbReference type="PANTHER" id="PTHR30204:SF90">
    <property type="entry name" value="HTH-TYPE TRANSCRIPTIONAL ACTIVATOR MTA"/>
    <property type="match status" value="1"/>
</dbReference>
<dbReference type="Pfam" id="PF13411">
    <property type="entry name" value="MerR_1"/>
    <property type="match status" value="1"/>
</dbReference>
<dbReference type="PANTHER" id="PTHR30204">
    <property type="entry name" value="REDOX-CYCLING DRUG-SENSING TRANSCRIPTIONAL ACTIVATOR SOXR"/>
    <property type="match status" value="1"/>
</dbReference>
<feature type="coiled-coil region" evidence="2">
    <location>
        <begin position="80"/>
        <end position="107"/>
    </location>
</feature>
<dbReference type="SMART" id="SM00422">
    <property type="entry name" value="HTH_MERR"/>
    <property type="match status" value="1"/>
</dbReference>
<evidence type="ECO:0000259" key="3">
    <source>
        <dbReference type="PROSITE" id="PS50937"/>
    </source>
</evidence>
<evidence type="ECO:0000313" key="4">
    <source>
        <dbReference type="EMBL" id="GLC29592.1"/>
    </source>
</evidence>
<keyword evidence="2" id="KW-0175">Coiled coil</keyword>
<proteinExistence type="predicted"/>
<dbReference type="CDD" id="cd01106">
    <property type="entry name" value="HTH_TipAL-Mta"/>
    <property type="match status" value="1"/>
</dbReference>
<feature type="domain" description="HTH merR-type" evidence="3">
    <location>
        <begin position="5"/>
        <end position="74"/>
    </location>
</feature>
<comment type="caution">
    <text evidence="4">The sequence shown here is derived from an EMBL/GenBank/DDBJ whole genome shotgun (WGS) entry which is preliminary data.</text>
</comment>
<accession>A0ABQ5N305</accession>
<protein>
    <submittedName>
        <fullName evidence="4">MerR family transcriptional regulator</fullName>
    </submittedName>
</protein>
<dbReference type="InterPro" id="IPR000551">
    <property type="entry name" value="MerR-type_HTH_dom"/>
</dbReference>
<organism evidence="4 5">
    <name type="scientific">Clostridium omnivorum</name>
    <dbReference type="NCBI Taxonomy" id="1604902"/>
    <lineage>
        <taxon>Bacteria</taxon>
        <taxon>Bacillati</taxon>
        <taxon>Bacillota</taxon>
        <taxon>Clostridia</taxon>
        <taxon>Eubacteriales</taxon>
        <taxon>Clostridiaceae</taxon>
        <taxon>Clostridium</taxon>
    </lineage>
</organism>
<keyword evidence="5" id="KW-1185">Reference proteome</keyword>
<dbReference type="PRINTS" id="PR00040">
    <property type="entry name" value="HTHMERR"/>
</dbReference>
<dbReference type="SUPFAM" id="SSF46955">
    <property type="entry name" value="Putative DNA-binding domain"/>
    <property type="match status" value="1"/>
</dbReference>
<evidence type="ECO:0000256" key="1">
    <source>
        <dbReference type="ARBA" id="ARBA00023125"/>
    </source>
</evidence>
<evidence type="ECO:0000256" key="2">
    <source>
        <dbReference type="SAM" id="Coils"/>
    </source>
</evidence>
<dbReference type="PROSITE" id="PS00552">
    <property type="entry name" value="HTH_MERR_1"/>
    <property type="match status" value="1"/>
</dbReference>
<reference evidence="4 5" key="1">
    <citation type="journal article" date="2024" name="Int. J. Syst. Evol. Microbiol.">
        <title>Clostridium omnivorum sp. nov., isolated from anoxic soil under the treatment of reductive soil disinfestation.</title>
        <authorList>
            <person name="Ueki A."/>
            <person name="Tonouchi A."/>
            <person name="Kaku N."/>
            <person name="Honma S."/>
            <person name="Ueki K."/>
        </authorList>
    </citation>
    <scope>NUCLEOTIDE SEQUENCE [LARGE SCALE GENOMIC DNA]</scope>
    <source>
        <strain evidence="4 5">E14</strain>
    </source>
</reference>
<dbReference type="Proteomes" id="UP001208567">
    <property type="component" value="Unassembled WGS sequence"/>
</dbReference>
<evidence type="ECO:0000313" key="5">
    <source>
        <dbReference type="Proteomes" id="UP001208567"/>
    </source>
</evidence>
<dbReference type="Gene3D" id="1.10.1660.10">
    <property type="match status" value="1"/>
</dbReference>
<dbReference type="InterPro" id="IPR047057">
    <property type="entry name" value="MerR_fam"/>
</dbReference>
<dbReference type="Pfam" id="PF07739">
    <property type="entry name" value="TipAS"/>
    <property type="match status" value="1"/>
</dbReference>